<proteinExistence type="predicted"/>
<reference evidence="1 2" key="1">
    <citation type="submission" date="2020-08" db="EMBL/GenBank/DDBJ databases">
        <authorList>
            <person name="Mo P."/>
        </authorList>
    </citation>
    <scope>NUCLEOTIDE SEQUENCE [LARGE SCALE GENOMIC DNA]</scope>
    <source>
        <strain evidence="1 2">CGMCC 4.1532</strain>
    </source>
</reference>
<dbReference type="RefSeq" id="WP_185721063.1">
    <property type="nucleotide sequence ID" value="NZ_CP060131.1"/>
</dbReference>
<keyword evidence="2" id="KW-1185">Reference proteome</keyword>
<name>A0A7G7MN80_9PSEU</name>
<dbReference type="KEGG" id="ppel:H6H00_10275"/>
<evidence type="ECO:0000313" key="2">
    <source>
        <dbReference type="Proteomes" id="UP000515728"/>
    </source>
</evidence>
<organism evidence="1 2">
    <name type="scientific">Pseudonocardia petroleophila</name>
    <dbReference type="NCBI Taxonomy" id="37331"/>
    <lineage>
        <taxon>Bacteria</taxon>
        <taxon>Bacillati</taxon>
        <taxon>Actinomycetota</taxon>
        <taxon>Actinomycetes</taxon>
        <taxon>Pseudonocardiales</taxon>
        <taxon>Pseudonocardiaceae</taxon>
        <taxon>Pseudonocardia</taxon>
    </lineage>
</organism>
<dbReference type="AlphaFoldDB" id="A0A7G7MN80"/>
<accession>A0A7G7MN80</accession>
<protein>
    <submittedName>
        <fullName evidence="1">Uncharacterized protein</fullName>
    </submittedName>
</protein>
<dbReference type="EMBL" id="CP060131">
    <property type="protein sequence ID" value="QNG54241.1"/>
    <property type="molecule type" value="Genomic_DNA"/>
</dbReference>
<dbReference type="Proteomes" id="UP000515728">
    <property type="component" value="Chromosome"/>
</dbReference>
<sequence length="197" mass="21236">MDPALDALVDAVESGSVDLADADLRRDGAVPPPAVHLLHKHLRQPYVGSVASRPFRRGADAAAAVTALGLLPSVVLATRVVVVWEYSDLCAALDLPGGPFPLGLVLLDADLVEHVVRWHPFQLRGEPVRPEWGPVVRHPGAQLPAPVAELLALWRELRRQDIAETRAELEGAGFVVTWAADLAASTAAEQRDLTRRD</sequence>
<gene>
    <name evidence="1" type="ORF">H6H00_10275</name>
</gene>
<evidence type="ECO:0000313" key="1">
    <source>
        <dbReference type="EMBL" id="QNG54241.1"/>
    </source>
</evidence>